<dbReference type="InterPro" id="IPR001789">
    <property type="entry name" value="Sig_transdc_resp-reg_receiver"/>
</dbReference>
<dbReference type="PANTHER" id="PTHR44591:SF3">
    <property type="entry name" value="RESPONSE REGULATORY DOMAIN-CONTAINING PROTEIN"/>
    <property type="match status" value="1"/>
</dbReference>
<dbReference type="Gene3D" id="3.40.50.2300">
    <property type="match status" value="1"/>
</dbReference>
<proteinExistence type="predicted"/>
<evidence type="ECO:0000259" key="3">
    <source>
        <dbReference type="PROSITE" id="PS50110"/>
    </source>
</evidence>
<dbReference type="InterPro" id="IPR050595">
    <property type="entry name" value="Bact_response_regulator"/>
</dbReference>
<reference evidence="4 5" key="1">
    <citation type="submission" date="2016-11" db="EMBL/GenBank/DDBJ databases">
        <title>Mixed transmission modes and dynamic genome evolution in an obligate animal-bacterial symbiosis.</title>
        <authorList>
            <person name="Russell S.L."/>
            <person name="Corbett-Detig R.B."/>
            <person name="Cavanaugh C.M."/>
        </authorList>
    </citation>
    <scope>NUCLEOTIDE SEQUENCE [LARGE SCALE GENOMIC DNA]</scope>
    <source>
        <strain evidence="4">Se-Cadez</strain>
    </source>
</reference>
<evidence type="ECO:0000313" key="5">
    <source>
        <dbReference type="Proteomes" id="UP000190896"/>
    </source>
</evidence>
<dbReference type="SUPFAM" id="SSF52172">
    <property type="entry name" value="CheY-like"/>
    <property type="match status" value="1"/>
</dbReference>
<dbReference type="GO" id="GO:0000160">
    <property type="term" value="P:phosphorelay signal transduction system"/>
    <property type="evidence" value="ECO:0007669"/>
    <property type="project" value="InterPro"/>
</dbReference>
<dbReference type="AlphaFoldDB" id="A0A1T2KXN0"/>
<keyword evidence="1 2" id="KW-0597">Phosphoprotein</keyword>
<name>A0A1T2KXN0_9GAMM</name>
<sequence length="97" mass="10734">MGYEVTLSESCEEALAYSHGIRFDLALLDYNLPDGLGTELMTELQRMQPHLKIIISSADPSVERISNNLGALAFIRKPAGARTLNSRFIRALNPRAC</sequence>
<dbReference type="PANTHER" id="PTHR44591">
    <property type="entry name" value="STRESS RESPONSE REGULATOR PROTEIN 1"/>
    <property type="match status" value="1"/>
</dbReference>
<comment type="caution">
    <text evidence="4">The sequence shown here is derived from an EMBL/GenBank/DDBJ whole genome shotgun (WGS) entry which is preliminary data.</text>
</comment>
<organism evidence="4 5">
    <name type="scientific">Solemya velesiana gill symbiont</name>
    <dbReference type="NCBI Taxonomy" id="1918948"/>
    <lineage>
        <taxon>Bacteria</taxon>
        <taxon>Pseudomonadati</taxon>
        <taxon>Pseudomonadota</taxon>
        <taxon>Gammaproteobacteria</taxon>
        <taxon>sulfur-oxidizing symbionts</taxon>
    </lineage>
</organism>
<accession>A0A1T2KXN0</accession>
<evidence type="ECO:0000256" key="2">
    <source>
        <dbReference type="PROSITE-ProRule" id="PRU00169"/>
    </source>
</evidence>
<feature type="modified residue" description="4-aspartylphosphate" evidence="2">
    <location>
        <position position="29"/>
    </location>
</feature>
<evidence type="ECO:0000256" key="1">
    <source>
        <dbReference type="ARBA" id="ARBA00022553"/>
    </source>
</evidence>
<keyword evidence="5" id="KW-1185">Reference proteome</keyword>
<dbReference type="EMBL" id="MPRJ01000008">
    <property type="protein sequence ID" value="OOZ37520.1"/>
    <property type="molecule type" value="Genomic_DNA"/>
</dbReference>
<dbReference type="CDD" id="cd00156">
    <property type="entry name" value="REC"/>
    <property type="match status" value="1"/>
</dbReference>
<dbReference type="Pfam" id="PF00072">
    <property type="entry name" value="Response_reg"/>
    <property type="match status" value="1"/>
</dbReference>
<dbReference type="Proteomes" id="UP000190896">
    <property type="component" value="Unassembled WGS sequence"/>
</dbReference>
<dbReference type="PROSITE" id="PS50110">
    <property type="entry name" value="RESPONSE_REGULATORY"/>
    <property type="match status" value="1"/>
</dbReference>
<protein>
    <recommendedName>
        <fullName evidence="3">Response regulatory domain-containing protein</fullName>
    </recommendedName>
</protein>
<evidence type="ECO:0000313" key="4">
    <source>
        <dbReference type="EMBL" id="OOZ37520.1"/>
    </source>
</evidence>
<dbReference type="InterPro" id="IPR011006">
    <property type="entry name" value="CheY-like_superfamily"/>
</dbReference>
<gene>
    <name evidence="4" type="ORF">BOW51_01970</name>
</gene>
<feature type="domain" description="Response regulatory" evidence="3">
    <location>
        <begin position="1"/>
        <end position="92"/>
    </location>
</feature>